<protein>
    <submittedName>
        <fullName evidence="1">Uncharacterized protein</fullName>
    </submittedName>
</protein>
<proteinExistence type="predicted"/>
<name>F4D198_PSEUX</name>
<dbReference type="AlphaFoldDB" id="F4D198"/>
<accession>F4D198</accession>
<reference evidence="1 2" key="1">
    <citation type="journal article" date="2011" name="J. Bacteriol.">
        <title>Genome sequence of the 1,4-dioxane-degrading Pseudonocardia dioxanivorans strain CB1190.</title>
        <authorList>
            <person name="Sales C.M."/>
            <person name="Mahendra S."/>
            <person name="Grostern A."/>
            <person name="Parales R.E."/>
            <person name="Goodwin L.A."/>
            <person name="Woyke T."/>
            <person name="Nolan M."/>
            <person name="Lapidus A."/>
            <person name="Chertkov O."/>
            <person name="Ovchinnikova G."/>
            <person name="Sczyrba A."/>
            <person name="Alvarez-Cohen L."/>
        </authorList>
    </citation>
    <scope>NUCLEOTIDE SEQUENCE [LARGE SCALE GENOMIC DNA]</scope>
    <source>
        <strain evidence="2">ATCC 55486 / DSM 44775 / JCM 13855 / CB1190</strain>
    </source>
</reference>
<organism evidence="1 2">
    <name type="scientific">Pseudonocardia dioxanivorans (strain ATCC 55486 / DSM 44775 / JCM 13855 / CB1190)</name>
    <dbReference type="NCBI Taxonomy" id="675635"/>
    <lineage>
        <taxon>Bacteria</taxon>
        <taxon>Bacillati</taxon>
        <taxon>Actinomycetota</taxon>
        <taxon>Actinomycetes</taxon>
        <taxon>Pseudonocardiales</taxon>
        <taxon>Pseudonocardiaceae</taxon>
        <taxon>Pseudonocardia</taxon>
    </lineage>
</organism>
<dbReference type="KEGG" id="pdx:Psed_5759"/>
<dbReference type="EMBL" id="CP002593">
    <property type="protein sequence ID" value="AEA27886.1"/>
    <property type="molecule type" value="Genomic_DNA"/>
</dbReference>
<gene>
    <name evidence="1" type="ordered locus">Psed_5759</name>
</gene>
<dbReference type="HOGENOM" id="CLU_2571311_0_0_11"/>
<dbReference type="RefSeq" id="WP_013677785.1">
    <property type="nucleotide sequence ID" value="NC_015312.1"/>
</dbReference>
<dbReference type="STRING" id="675635.Psed_5759"/>
<evidence type="ECO:0000313" key="1">
    <source>
        <dbReference type="EMBL" id="AEA27886.1"/>
    </source>
</evidence>
<evidence type="ECO:0000313" key="2">
    <source>
        <dbReference type="Proteomes" id="UP000007809"/>
    </source>
</evidence>
<sequence length="81" mass="9110">MIETTQPRQVGKWTAQLDALSKTVGVIVTPDEDITARVREALPARDVRLDLHATPGVIRVYEFANLPLHLYTKAEARRSRS</sequence>
<keyword evidence="2" id="KW-1185">Reference proteome</keyword>
<dbReference type="Proteomes" id="UP000007809">
    <property type="component" value="Chromosome"/>
</dbReference>